<dbReference type="EMBL" id="JADBJN010000002">
    <property type="protein sequence ID" value="KAG5679509.1"/>
    <property type="molecule type" value="Genomic_DNA"/>
</dbReference>
<feature type="chain" id="PRO_5039913213" evidence="4">
    <location>
        <begin position="24"/>
        <end position="349"/>
    </location>
</feature>
<sequence>MNIFRLHIIITLLAVNFINNSLGFLEPKQKRCEIERVKKMLGYVCTNLGLSEIPTYLKSSTEVLDISQNRIKDLRRDSFDTLLDLKFLYLQENVIRSIQDDTFAKLTDLEALDLSGNGIMKIPTEIFFLPRLRNLYLADNVITTFDNIPKTIIAPLQKLSLAKNKLLEIPKELGILPELYHLNISSNPLSFLKPEQFSPFCHLREVNISDSQMDSCDCENVVKYLTLKRQVDIFMFYCDAIPANCKRRGYEFNFTKIETSDYELCLSIRKQVIEHENAQLTWGIIGIAVFGFLFFFISCLYCIHRRNVRQMRRKTLNNVNAKPKIVVKSSDAEESQTSPDKLLINKTNV</sequence>
<comment type="caution">
    <text evidence="5">The sequence shown here is derived from an EMBL/GenBank/DDBJ whole genome shotgun (WGS) entry which is preliminary data.</text>
</comment>
<reference evidence="5" key="1">
    <citation type="submission" date="2021-03" db="EMBL/GenBank/DDBJ databases">
        <title>Chromosome level genome of the anhydrobiotic midge Polypedilum vanderplanki.</title>
        <authorList>
            <person name="Yoshida Y."/>
            <person name="Kikawada T."/>
            <person name="Gusev O."/>
        </authorList>
    </citation>
    <scope>NUCLEOTIDE SEQUENCE</scope>
    <source>
        <strain evidence="5">NIAS01</strain>
        <tissue evidence="5">Whole body or cell culture</tissue>
    </source>
</reference>
<dbReference type="PANTHER" id="PTHR45712">
    <property type="entry name" value="AGAP008170-PA"/>
    <property type="match status" value="1"/>
</dbReference>
<keyword evidence="3" id="KW-1133">Transmembrane helix</keyword>
<accession>A0A9J6CC57</accession>
<proteinExistence type="predicted"/>
<evidence type="ECO:0000313" key="5">
    <source>
        <dbReference type="EMBL" id="KAG5679509.1"/>
    </source>
</evidence>
<keyword evidence="2" id="KW-0677">Repeat</keyword>
<dbReference type="InterPro" id="IPR003591">
    <property type="entry name" value="Leu-rich_rpt_typical-subtyp"/>
</dbReference>
<name>A0A9J6CC57_POLVA</name>
<dbReference type="SMART" id="SM00369">
    <property type="entry name" value="LRR_TYP"/>
    <property type="match status" value="4"/>
</dbReference>
<evidence type="ECO:0000256" key="1">
    <source>
        <dbReference type="ARBA" id="ARBA00022614"/>
    </source>
</evidence>
<dbReference type="PROSITE" id="PS51450">
    <property type="entry name" value="LRR"/>
    <property type="match status" value="2"/>
</dbReference>
<dbReference type="InterPro" id="IPR001611">
    <property type="entry name" value="Leu-rich_rpt"/>
</dbReference>
<organism evidence="5 6">
    <name type="scientific">Polypedilum vanderplanki</name>
    <name type="common">Sleeping chironomid midge</name>
    <dbReference type="NCBI Taxonomy" id="319348"/>
    <lineage>
        <taxon>Eukaryota</taxon>
        <taxon>Metazoa</taxon>
        <taxon>Ecdysozoa</taxon>
        <taxon>Arthropoda</taxon>
        <taxon>Hexapoda</taxon>
        <taxon>Insecta</taxon>
        <taxon>Pterygota</taxon>
        <taxon>Neoptera</taxon>
        <taxon>Endopterygota</taxon>
        <taxon>Diptera</taxon>
        <taxon>Nematocera</taxon>
        <taxon>Chironomoidea</taxon>
        <taxon>Chironomidae</taxon>
        <taxon>Chironominae</taxon>
        <taxon>Polypedilum</taxon>
        <taxon>Polypedilum</taxon>
    </lineage>
</organism>
<evidence type="ECO:0000256" key="2">
    <source>
        <dbReference type="ARBA" id="ARBA00022737"/>
    </source>
</evidence>
<keyword evidence="3" id="KW-0812">Transmembrane</keyword>
<dbReference type="Proteomes" id="UP001107558">
    <property type="component" value="Chromosome 2"/>
</dbReference>
<keyword evidence="4" id="KW-0732">Signal</keyword>
<dbReference type="SUPFAM" id="SSF52058">
    <property type="entry name" value="L domain-like"/>
    <property type="match status" value="1"/>
</dbReference>
<dbReference type="Gene3D" id="3.80.10.10">
    <property type="entry name" value="Ribonuclease Inhibitor"/>
    <property type="match status" value="1"/>
</dbReference>
<dbReference type="SMART" id="SM00365">
    <property type="entry name" value="LRR_SD22"/>
    <property type="match status" value="3"/>
</dbReference>
<dbReference type="PANTHER" id="PTHR45712:SF22">
    <property type="entry name" value="INSULIN-LIKE GROWTH FACTOR-BINDING PROTEIN COMPLEX ACID LABILE SUBUNIT"/>
    <property type="match status" value="1"/>
</dbReference>
<evidence type="ECO:0000313" key="6">
    <source>
        <dbReference type="Proteomes" id="UP001107558"/>
    </source>
</evidence>
<evidence type="ECO:0000256" key="3">
    <source>
        <dbReference type="SAM" id="Phobius"/>
    </source>
</evidence>
<dbReference type="InterPro" id="IPR050333">
    <property type="entry name" value="SLRP"/>
</dbReference>
<dbReference type="AlphaFoldDB" id="A0A9J6CC57"/>
<dbReference type="InterPro" id="IPR032675">
    <property type="entry name" value="LRR_dom_sf"/>
</dbReference>
<evidence type="ECO:0000256" key="4">
    <source>
        <dbReference type="SAM" id="SignalP"/>
    </source>
</evidence>
<dbReference type="OrthoDB" id="694479at2759"/>
<feature type="signal peptide" evidence="4">
    <location>
        <begin position="1"/>
        <end position="23"/>
    </location>
</feature>
<keyword evidence="6" id="KW-1185">Reference proteome</keyword>
<feature type="transmembrane region" description="Helical" evidence="3">
    <location>
        <begin position="280"/>
        <end position="303"/>
    </location>
</feature>
<keyword evidence="3" id="KW-0472">Membrane</keyword>
<gene>
    <name evidence="5" type="ORF">PVAND_009072</name>
</gene>
<keyword evidence="1" id="KW-0433">Leucine-rich repeat</keyword>
<dbReference type="Pfam" id="PF13855">
    <property type="entry name" value="LRR_8"/>
    <property type="match status" value="2"/>
</dbReference>
<dbReference type="GO" id="GO:0005615">
    <property type="term" value="C:extracellular space"/>
    <property type="evidence" value="ECO:0007669"/>
    <property type="project" value="TreeGrafter"/>
</dbReference>
<protein>
    <submittedName>
        <fullName evidence="5">Uncharacterized protein</fullName>
    </submittedName>
</protein>